<dbReference type="AlphaFoldDB" id="A0A062VC74"/>
<reference evidence="6 7" key="1">
    <citation type="journal article" date="2014" name="Antonie Van Leeuwenhoek">
        <title>Hyphomonas beringensis sp. nov. and Hyphomonas chukchiensis sp. nov., isolated from surface seawater of the Bering Sea and Chukchi Sea.</title>
        <authorList>
            <person name="Li C."/>
            <person name="Lai Q."/>
            <person name="Li G."/>
            <person name="Dong C."/>
            <person name="Wang J."/>
            <person name="Liao Y."/>
            <person name="Shao Z."/>
        </authorList>
    </citation>
    <scope>NUCLEOTIDE SEQUENCE [LARGE SCALE GENOMIC DNA]</scope>
    <source>
        <strain evidence="6 7">PS728</strain>
    </source>
</reference>
<keyword evidence="3" id="KW-0804">Transcription</keyword>
<feature type="domain" description="HTH tetR-type" evidence="5">
    <location>
        <begin position="28"/>
        <end position="88"/>
    </location>
</feature>
<dbReference type="InterPro" id="IPR009057">
    <property type="entry name" value="Homeodomain-like_sf"/>
</dbReference>
<dbReference type="PANTHER" id="PTHR30055:SF234">
    <property type="entry name" value="HTH-TYPE TRANSCRIPTIONAL REGULATOR BETI"/>
    <property type="match status" value="1"/>
</dbReference>
<dbReference type="SUPFAM" id="SSF46689">
    <property type="entry name" value="Homeodomain-like"/>
    <property type="match status" value="1"/>
</dbReference>
<sequence length="241" mass="26721">MTSPTLEAGANTMAEPVADLGRREQAKAERRQKIMAAARDMIRETGDMNLSMRELARRAEVSVATSYNLFGSKRAVVMAVLEDERDFVQKYHKLDVADAIERIFEAYELGYGYFVRDPDFYRPLWRALLTAGGKDDDTGLASPERQAQTRAAWHMLLTSAQEEGLLKTDTSAEALERMLSHLAGGTLLSWSVGMLETEELLPSVGLGYALILAACATEKGRARLDKKIATFRQMLAKAQQG</sequence>
<dbReference type="STRING" id="1280954.HPO_04049"/>
<dbReference type="GO" id="GO:0003700">
    <property type="term" value="F:DNA-binding transcription factor activity"/>
    <property type="evidence" value="ECO:0007669"/>
    <property type="project" value="TreeGrafter"/>
</dbReference>
<keyword evidence="7" id="KW-1185">Reference proteome</keyword>
<dbReference type="PANTHER" id="PTHR30055">
    <property type="entry name" value="HTH-TYPE TRANSCRIPTIONAL REGULATOR RUTR"/>
    <property type="match status" value="1"/>
</dbReference>
<dbReference type="InterPro" id="IPR036271">
    <property type="entry name" value="Tet_transcr_reg_TetR-rel_C_sf"/>
</dbReference>
<keyword evidence="1" id="KW-0805">Transcription regulation</keyword>
<accession>A0A062VC74</accession>
<protein>
    <submittedName>
        <fullName evidence="6">TetR family transcriptional regulator</fullName>
    </submittedName>
</protein>
<dbReference type="RefSeq" id="WP_051612252.1">
    <property type="nucleotide sequence ID" value="NZ_ARYM01000003.1"/>
</dbReference>
<name>A0A062VC74_9PROT</name>
<dbReference type="PROSITE" id="PS50977">
    <property type="entry name" value="HTH_TETR_2"/>
    <property type="match status" value="1"/>
</dbReference>
<dbReference type="Gene3D" id="1.10.357.10">
    <property type="entry name" value="Tetracycline Repressor, domain 2"/>
    <property type="match status" value="1"/>
</dbReference>
<organism evidence="6 7">
    <name type="scientific">Hyphomonas polymorpha PS728</name>
    <dbReference type="NCBI Taxonomy" id="1280954"/>
    <lineage>
        <taxon>Bacteria</taxon>
        <taxon>Pseudomonadati</taxon>
        <taxon>Pseudomonadota</taxon>
        <taxon>Alphaproteobacteria</taxon>
        <taxon>Hyphomonadales</taxon>
        <taxon>Hyphomonadaceae</taxon>
        <taxon>Hyphomonas</taxon>
    </lineage>
</organism>
<feature type="DNA-binding region" description="H-T-H motif" evidence="4">
    <location>
        <begin position="51"/>
        <end position="70"/>
    </location>
</feature>
<evidence type="ECO:0000256" key="2">
    <source>
        <dbReference type="ARBA" id="ARBA00023125"/>
    </source>
</evidence>
<dbReference type="GO" id="GO:0000976">
    <property type="term" value="F:transcription cis-regulatory region binding"/>
    <property type="evidence" value="ECO:0007669"/>
    <property type="project" value="TreeGrafter"/>
</dbReference>
<dbReference type="PATRIC" id="fig|1280954.3.peg.823"/>
<evidence type="ECO:0000256" key="4">
    <source>
        <dbReference type="PROSITE-ProRule" id="PRU00335"/>
    </source>
</evidence>
<evidence type="ECO:0000256" key="3">
    <source>
        <dbReference type="ARBA" id="ARBA00023163"/>
    </source>
</evidence>
<evidence type="ECO:0000313" key="6">
    <source>
        <dbReference type="EMBL" id="KDA00044.1"/>
    </source>
</evidence>
<dbReference type="Pfam" id="PF00440">
    <property type="entry name" value="TetR_N"/>
    <property type="match status" value="1"/>
</dbReference>
<proteinExistence type="predicted"/>
<comment type="caution">
    <text evidence="6">The sequence shown here is derived from an EMBL/GenBank/DDBJ whole genome shotgun (WGS) entry which is preliminary data.</text>
</comment>
<dbReference type="InterPro" id="IPR001647">
    <property type="entry name" value="HTH_TetR"/>
</dbReference>
<dbReference type="Proteomes" id="UP000027100">
    <property type="component" value="Unassembled WGS sequence"/>
</dbReference>
<evidence type="ECO:0000313" key="7">
    <source>
        <dbReference type="Proteomes" id="UP000027100"/>
    </source>
</evidence>
<dbReference type="SUPFAM" id="SSF48498">
    <property type="entry name" value="Tetracyclin repressor-like, C-terminal domain"/>
    <property type="match status" value="1"/>
</dbReference>
<dbReference type="OrthoDB" id="7185252at2"/>
<dbReference type="eggNOG" id="COG1309">
    <property type="taxonomic scope" value="Bacteria"/>
</dbReference>
<evidence type="ECO:0000259" key="5">
    <source>
        <dbReference type="PROSITE" id="PS50977"/>
    </source>
</evidence>
<dbReference type="EMBL" id="ARYM01000003">
    <property type="protein sequence ID" value="KDA00044.1"/>
    <property type="molecule type" value="Genomic_DNA"/>
</dbReference>
<dbReference type="InterPro" id="IPR050109">
    <property type="entry name" value="HTH-type_TetR-like_transc_reg"/>
</dbReference>
<evidence type="ECO:0000256" key="1">
    <source>
        <dbReference type="ARBA" id="ARBA00023015"/>
    </source>
</evidence>
<gene>
    <name evidence="6" type="ORF">HPO_04049</name>
</gene>
<keyword evidence="2 4" id="KW-0238">DNA-binding</keyword>